<dbReference type="PROSITE" id="PS00723">
    <property type="entry name" value="POLYPRENYL_SYNTHASE_1"/>
    <property type="match status" value="1"/>
</dbReference>
<dbReference type="GO" id="GO:0004659">
    <property type="term" value="F:prenyltransferase activity"/>
    <property type="evidence" value="ECO:0007669"/>
    <property type="project" value="InterPro"/>
</dbReference>
<dbReference type="CDD" id="cd00685">
    <property type="entry name" value="Trans_IPPS_HT"/>
    <property type="match status" value="1"/>
</dbReference>
<dbReference type="PANTHER" id="PTHR12001">
    <property type="entry name" value="GERANYLGERANYL PYROPHOSPHATE SYNTHASE"/>
    <property type="match status" value="1"/>
</dbReference>
<dbReference type="GO" id="GO:0046872">
    <property type="term" value="F:metal ion binding"/>
    <property type="evidence" value="ECO:0007669"/>
    <property type="project" value="UniProtKB-KW"/>
</dbReference>
<dbReference type="HOGENOM" id="CLU_014015_2_1_11"/>
<reference evidence="4 5" key="1">
    <citation type="journal article" date="2009" name="Genome Res.">
        <title>Complete genome of the cellulolytic thermophile Acidothermus cellulolyticus 11B provides insights into its ecophysiological and evolutionary adaptations.</title>
        <authorList>
            <person name="Barabote R.D."/>
            <person name="Xie G."/>
            <person name="Leu D.H."/>
            <person name="Normand P."/>
            <person name="Necsulea A."/>
            <person name="Daubin V."/>
            <person name="Medigue C."/>
            <person name="Adney W.S."/>
            <person name="Xu X.C."/>
            <person name="Lapidus A."/>
            <person name="Parales R.E."/>
            <person name="Detter C."/>
            <person name="Pujic P."/>
            <person name="Bruce D."/>
            <person name="Lavire C."/>
            <person name="Challacombe J.F."/>
            <person name="Brettin T.S."/>
            <person name="Berry A.M."/>
        </authorList>
    </citation>
    <scope>NUCLEOTIDE SEQUENCE [LARGE SCALE GENOMIC DNA]</scope>
    <source>
        <strain evidence="5">ATCC 43068 / DSM 8971 / 11B</strain>
    </source>
</reference>
<comment type="similarity">
    <text evidence="3">Belongs to the FPP/GGPP synthase family.</text>
</comment>
<gene>
    <name evidence="4" type="ordered locus">Acel_1696</name>
</gene>
<dbReference type="PANTHER" id="PTHR12001:SF71">
    <property type="entry name" value="(2E,6E)-FARNESYL DIPHOSPHATE SYNTHASE"/>
    <property type="match status" value="1"/>
</dbReference>
<sequence length="339" mass="35320">MTRSQPPAVLSAVRDLVDRPLREAIDRLAPKIRRVAAYHFGWEEADGRPGNGGGKAVRSALAVLSAQAAGAPAAVGIPGAVAVELVHNFSLLHDDVMDGDEERRHRPTAWTVFGRSAALLAGDALLGLAFDVLLDAEHGDAAQRCLGSATQELIAGQFDDLDFETRLDVSLDECVSMAGAKTAALMACASSIGARLAGADPALVNALDDFGRHLGLAFQLVDDLLGIWGAPEVTGKPVGADLRARKKSLPVVAAMTSGTPAGEELRILYGGEKLHADADAHVVGLAAELVEAAGGRRWAMEEADRRLAAACAALDGVPVVPAAKTGLLDIARYVTSRDH</sequence>
<protein>
    <submittedName>
        <fullName evidence="4">Polyprenyl synthetase</fullName>
    </submittedName>
</protein>
<keyword evidence="1" id="KW-0479">Metal-binding</keyword>
<organism evidence="4 5">
    <name type="scientific">Acidothermus cellulolyticus (strain ATCC 43068 / DSM 8971 / 11B)</name>
    <dbReference type="NCBI Taxonomy" id="351607"/>
    <lineage>
        <taxon>Bacteria</taxon>
        <taxon>Bacillati</taxon>
        <taxon>Actinomycetota</taxon>
        <taxon>Actinomycetes</taxon>
        <taxon>Acidothermales</taxon>
        <taxon>Acidothermaceae</taxon>
        <taxon>Acidothermus</taxon>
    </lineage>
</organism>
<dbReference type="SFLD" id="SFLDS00005">
    <property type="entry name" value="Isoprenoid_Synthase_Type_I"/>
    <property type="match status" value="1"/>
</dbReference>
<dbReference type="Proteomes" id="UP000008221">
    <property type="component" value="Chromosome"/>
</dbReference>
<dbReference type="KEGG" id="ace:Acel_1696"/>
<dbReference type="InterPro" id="IPR000092">
    <property type="entry name" value="Polyprenyl_synt"/>
</dbReference>
<dbReference type="InterPro" id="IPR008949">
    <property type="entry name" value="Isoprenoid_synthase_dom_sf"/>
</dbReference>
<evidence type="ECO:0000313" key="4">
    <source>
        <dbReference type="EMBL" id="ABK53468.1"/>
    </source>
</evidence>
<dbReference type="RefSeq" id="WP_011720531.1">
    <property type="nucleotide sequence ID" value="NC_008578.1"/>
</dbReference>
<keyword evidence="5" id="KW-1185">Reference proteome</keyword>
<dbReference type="Gene3D" id="1.10.600.10">
    <property type="entry name" value="Farnesyl Diphosphate Synthase"/>
    <property type="match status" value="1"/>
</dbReference>
<dbReference type="InParanoid" id="A0LVK8"/>
<dbReference type="Pfam" id="PF00348">
    <property type="entry name" value="polyprenyl_synt"/>
    <property type="match status" value="1"/>
</dbReference>
<dbReference type="PROSITE" id="PS00444">
    <property type="entry name" value="POLYPRENYL_SYNTHASE_2"/>
    <property type="match status" value="1"/>
</dbReference>
<dbReference type="EMBL" id="CP000481">
    <property type="protein sequence ID" value="ABK53468.1"/>
    <property type="molecule type" value="Genomic_DNA"/>
</dbReference>
<dbReference type="SUPFAM" id="SSF48576">
    <property type="entry name" value="Terpenoid synthases"/>
    <property type="match status" value="1"/>
</dbReference>
<name>A0LVK8_ACIC1</name>
<proteinExistence type="inferred from homology"/>
<keyword evidence="3" id="KW-0808">Transferase</keyword>
<evidence type="ECO:0000256" key="2">
    <source>
        <dbReference type="ARBA" id="ARBA00022842"/>
    </source>
</evidence>
<accession>A0LVK8</accession>
<dbReference type="STRING" id="351607.Acel_1696"/>
<dbReference type="GO" id="GO:0008299">
    <property type="term" value="P:isoprenoid biosynthetic process"/>
    <property type="evidence" value="ECO:0007669"/>
    <property type="project" value="InterPro"/>
</dbReference>
<dbReference type="FunCoup" id="A0LVK8">
    <property type="interactions" value="125"/>
</dbReference>
<evidence type="ECO:0000256" key="1">
    <source>
        <dbReference type="ARBA" id="ARBA00022723"/>
    </source>
</evidence>
<evidence type="ECO:0000313" key="5">
    <source>
        <dbReference type="Proteomes" id="UP000008221"/>
    </source>
</evidence>
<dbReference type="eggNOG" id="COG0142">
    <property type="taxonomic scope" value="Bacteria"/>
</dbReference>
<dbReference type="InterPro" id="IPR033749">
    <property type="entry name" value="Polyprenyl_synt_CS"/>
</dbReference>
<evidence type="ECO:0000256" key="3">
    <source>
        <dbReference type="RuleBase" id="RU004466"/>
    </source>
</evidence>
<keyword evidence="2" id="KW-0460">Magnesium</keyword>
<dbReference type="OrthoDB" id="4497239at2"/>
<dbReference type="AlphaFoldDB" id="A0LVK8"/>